<evidence type="ECO:0000313" key="2">
    <source>
        <dbReference type="EMBL" id="PNP80954.1"/>
    </source>
</evidence>
<evidence type="ECO:0000313" key="3">
    <source>
        <dbReference type="Proteomes" id="UP000236664"/>
    </source>
</evidence>
<sequence>MHFIVCAYAVLFIVVANCIFHTIAAIPYRYPAYEGENCQGIVDIYAASATINSVSDLILGNNSKGRRRLGLHV</sequence>
<feature type="chain" id="PRO_5014398233" evidence="1">
    <location>
        <begin position="26"/>
        <end position="73"/>
    </location>
</feature>
<organism evidence="2 3">
    <name type="scientific">Gibberella nygamai</name>
    <name type="common">Bean root rot disease fungus</name>
    <name type="synonym">Fusarium nygamai</name>
    <dbReference type="NCBI Taxonomy" id="42673"/>
    <lineage>
        <taxon>Eukaryota</taxon>
        <taxon>Fungi</taxon>
        <taxon>Dikarya</taxon>
        <taxon>Ascomycota</taxon>
        <taxon>Pezizomycotina</taxon>
        <taxon>Sordariomycetes</taxon>
        <taxon>Hypocreomycetidae</taxon>
        <taxon>Hypocreales</taxon>
        <taxon>Nectriaceae</taxon>
        <taxon>Fusarium</taxon>
        <taxon>Fusarium fujikuroi species complex</taxon>
    </lineage>
</organism>
<dbReference type="OrthoDB" id="5342292at2759"/>
<dbReference type="Proteomes" id="UP000236664">
    <property type="component" value="Unassembled WGS sequence"/>
</dbReference>
<keyword evidence="1" id="KW-0732">Signal</keyword>
<keyword evidence="3" id="KW-1185">Reference proteome</keyword>
<reference evidence="2 3" key="1">
    <citation type="submission" date="2017-06" db="EMBL/GenBank/DDBJ databases">
        <title>Genome of Fusarium nygamai isolate CS10214.</title>
        <authorList>
            <person name="Gardiner D.M."/>
            <person name="Obanor F."/>
            <person name="Kazan K."/>
        </authorList>
    </citation>
    <scope>NUCLEOTIDE SEQUENCE [LARGE SCALE GENOMIC DNA]</scope>
    <source>
        <strain evidence="2 3">CS10214</strain>
    </source>
</reference>
<accession>A0A2K0WFA3</accession>
<gene>
    <name evidence="2" type="ORF">FNYG_05769</name>
</gene>
<dbReference type="AlphaFoldDB" id="A0A2K0WFA3"/>
<feature type="signal peptide" evidence="1">
    <location>
        <begin position="1"/>
        <end position="25"/>
    </location>
</feature>
<name>A0A2K0WFA3_GIBNY</name>
<comment type="caution">
    <text evidence="2">The sequence shown here is derived from an EMBL/GenBank/DDBJ whole genome shotgun (WGS) entry which is preliminary data.</text>
</comment>
<protein>
    <submittedName>
        <fullName evidence="2">Uncharacterized protein</fullName>
    </submittedName>
</protein>
<dbReference type="EMBL" id="MTQA01000072">
    <property type="protein sequence ID" value="PNP80954.1"/>
    <property type="molecule type" value="Genomic_DNA"/>
</dbReference>
<evidence type="ECO:0000256" key="1">
    <source>
        <dbReference type="SAM" id="SignalP"/>
    </source>
</evidence>
<proteinExistence type="predicted"/>